<evidence type="ECO:0000313" key="8">
    <source>
        <dbReference type="EnsemblMetazoa" id="CLYHEMP017646.1"/>
    </source>
</evidence>
<dbReference type="Pfam" id="PF00169">
    <property type="entry name" value="PH"/>
    <property type="match status" value="1"/>
</dbReference>
<dbReference type="PRINTS" id="PR00405">
    <property type="entry name" value="REVINTRACTNG"/>
</dbReference>
<protein>
    <submittedName>
        <fullName evidence="8">Uncharacterized protein</fullName>
    </submittedName>
</protein>
<keyword evidence="1" id="KW-0479">Metal-binding</keyword>
<dbReference type="SUPFAM" id="SSF48403">
    <property type="entry name" value="Ankyrin repeat"/>
    <property type="match status" value="1"/>
</dbReference>
<dbReference type="FunFam" id="1.10.220.150:FF:000007">
    <property type="entry name" value="Arf-GAP with coiled-coil, ANK repeat and PH domain-containing protein 2"/>
    <property type="match status" value="1"/>
</dbReference>
<dbReference type="SUPFAM" id="SSF50729">
    <property type="entry name" value="PH domain-like"/>
    <property type="match status" value="1"/>
</dbReference>
<dbReference type="EnsemblMetazoa" id="CLYHEMT017646.1">
    <property type="protein sequence ID" value="CLYHEMP017646.1"/>
    <property type="gene ID" value="CLYHEMG017646"/>
</dbReference>
<evidence type="ECO:0000313" key="9">
    <source>
        <dbReference type="Proteomes" id="UP000594262"/>
    </source>
</evidence>
<dbReference type="Gene3D" id="2.30.29.30">
    <property type="entry name" value="Pleckstrin-homology domain (PH domain)/Phosphotyrosine-binding domain (PTB)"/>
    <property type="match status" value="1"/>
</dbReference>
<dbReference type="FunFam" id="2.30.29.30:FF:000384">
    <property type="entry name" value="Uncharacterized protein, isoform A"/>
    <property type="match status" value="1"/>
</dbReference>
<dbReference type="SUPFAM" id="SSF103657">
    <property type="entry name" value="BAR/IMD domain-like"/>
    <property type="match status" value="1"/>
</dbReference>
<dbReference type="InterPro" id="IPR027267">
    <property type="entry name" value="AH/BAR_dom_sf"/>
</dbReference>
<dbReference type="Gene3D" id="1.25.40.20">
    <property type="entry name" value="Ankyrin repeat-containing domain"/>
    <property type="match status" value="1"/>
</dbReference>
<dbReference type="Pfam" id="PF16746">
    <property type="entry name" value="BAR_3"/>
    <property type="match status" value="1"/>
</dbReference>
<evidence type="ECO:0000256" key="2">
    <source>
        <dbReference type="ARBA" id="ARBA00022771"/>
    </source>
</evidence>
<feature type="domain" description="Arf-GAP" evidence="7">
    <location>
        <begin position="386"/>
        <end position="507"/>
    </location>
</feature>
<keyword evidence="9" id="KW-1185">Reference proteome</keyword>
<proteinExistence type="predicted"/>
<dbReference type="GO" id="GO:0005096">
    <property type="term" value="F:GTPase activator activity"/>
    <property type="evidence" value="ECO:0007669"/>
    <property type="project" value="InterPro"/>
</dbReference>
<name>A0A7M5X6I8_9CNID</name>
<dbReference type="PANTHER" id="PTHR23180">
    <property type="entry name" value="CENTAURIN/ARF"/>
    <property type="match status" value="1"/>
</dbReference>
<dbReference type="InterPro" id="IPR011993">
    <property type="entry name" value="PH-like_dom_sf"/>
</dbReference>
<dbReference type="InterPro" id="IPR001849">
    <property type="entry name" value="PH_domain"/>
</dbReference>
<dbReference type="Gene3D" id="1.10.220.150">
    <property type="entry name" value="Arf GTPase activating protein"/>
    <property type="match status" value="1"/>
</dbReference>
<feature type="repeat" description="ANK" evidence="4">
    <location>
        <begin position="642"/>
        <end position="674"/>
    </location>
</feature>
<dbReference type="Pfam" id="PF12796">
    <property type="entry name" value="Ank_2"/>
    <property type="match status" value="1"/>
</dbReference>
<reference evidence="8" key="1">
    <citation type="submission" date="2021-01" db="UniProtKB">
        <authorList>
            <consortium name="EnsemblMetazoa"/>
        </authorList>
    </citation>
    <scope>IDENTIFICATION</scope>
</reference>
<dbReference type="PANTHER" id="PTHR23180:SF399">
    <property type="entry name" value="BLOWN FUSE, ISOFORM A-RELATED"/>
    <property type="match status" value="1"/>
</dbReference>
<dbReference type="Pfam" id="PF01412">
    <property type="entry name" value="ArfGap"/>
    <property type="match status" value="1"/>
</dbReference>
<dbReference type="GO" id="GO:0005737">
    <property type="term" value="C:cytoplasm"/>
    <property type="evidence" value="ECO:0007669"/>
    <property type="project" value="InterPro"/>
</dbReference>
<dbReference type="OrthoDB" id="10070851at2759"/>
<keyword evidence="2 5" id="KW-0863">Zinc-finger</keyword>
<dbReference type="Proteomes" id="UP000594262">
    <property type="component" value="Unplaced"/>
</dbReference>
<dbReference type="PROSITE" id="PS50003">
    <property type="entry name" value="PH_DOMAIN"/>
    <property type="match status" value="1"/>
</dbReference>
<dbReference type="InterPro" id="IPR004148">
    <property type="entry name" value="BAR_dom"/>
</dbReference>
<feature type="repeat" description="ANK" evidence="4">
    <location>
        <begin position="609"/>
        <end position="641"/>
    </location>
</feature>
<dbReference type="SUPFAM" id="SSF57863">
    <property type="entry name" value="ArfGap/RecO-like zinc finger"/>
    <property type="match status" value="1"/>
</dbReference>
<evidence type="ECO:0000256" key="3">
    <source>
        <dbReference type="ARBA" id="ARBA00022833"/>
    </source>
</evidence>
<evidence type="ECO:0000256" key="1">
    <source>
        <dbReference type="ARBA" id="ARBA00022723"/>
    </source>
</evidence>
<dbReference type="PROSITE" id="PS50115">
    <property type="entry name" value="ARFGAP"/>
    <property type="match status" value="1"/>
</dbReference>
<keyword evidence="3" id="KW-0862">Zinc</keyword>
<dbReference type="RefSeq" id="XP_066919243.1">
    <property type="nucleotide sequence ID" value="XM_067063142.1"/>
</dbReference>
<dbReference type="AlphaFoldDB" id="A0A7M5X6I8"/>
<accession>A0A7M5X6I8</accession>
<dbReference type="InterPro" id="IPR002110">
    <property type="entry name" value="Ankyrin_rpt"/>
</dbReference>
<evidence type="ECO:0000256" key="5">
    <source>
        <dbReference type="PROSITE-ProRule" id="PRU00288"/>
    </source>
</evidence>
<dbReference type="GeneID" id="136806556"/>
<dbReference type="SMART" id="SM00233">
    <property type="entry name" value="PH"/>
    <property type="match status" value="1"/>
</dbReference>
<keyword evidence="4" id="KW-0040">ANK repeat</keyword>
<dbReference type="SMART" id="SM00105">
    <property type="entry name" value="ArfGap"/>
    <property type="match status" value="1"/>
</dbReference>
<dbReference type="InterPro" id="IPR001164">
    <property type="entry name" value="ArfGAP_dom"/>
</dbReference>
<evidence type="ECO:0000256" key="4">
    <source>
        <dbReference type="PROSITE-ProRule" id="PRU00023"/>
    </source>
</evidence>
<dbReference type="GO" id="GO:0008270">
    <property type="term" value="F:zinc ion binding"/>
    <property type="evidence" value="ECO:0007669"/>
    <property type="project" value="UniProtKB-KW"/>
</dbReference>
<dbReference type="SMART" id="SM00248">
    <property type="entry name" value="ANK"/>
    <property type="match status" value="2"/>
</dbReference>
<dbReference type="InterPro" id="IPR036770">
    <property type="entry name" value="Ankyrin_rpt-contain_sf"/>
</dbReference>
<dbReference type="InterPro" id="IPR037278">
    <property type="entry name" value="ARFGAP/RecO"/>
</dbReference>
<dbReference type="CDD" id="cd13250">
    <property type="entry name" value="PH_ACAP"/>
    <property type="match status" value="1"/>
</dbReference>
<dbReference type="Gene3D" id="1.20.1270.60">
    <property type="entry name" value="Arfaptin homology (AH) domain/BAR domain"/>
    <property type="match status" value="1"/>
</dbReference>
<dbReference type="PROSITE" id="PS50297">
    <property type="entry name" value="ANK_REP_REGION"/>
    <property type="match status" value="1"/>
</dbReference>
<organism evidence="8 9">
    <name type="scientific">Clytia hemisphaerica</name>
    <dbReference type="NCBI Taxonomy" id="252671"/>
    <lineage>
        <taxon>Eukaryota</taxon>
        <taxon>Metazoa</taxon>
        <taxon>Cnidaria</taxon>
        <taxon>Hydrozoa</taxon>
        <taxon>Hydroidolina</taxon>
        <taxon>Leptothecata</taxon>
        <taxon>Obeliida</taxon>
        <taxon>Clytiidae</taxon>
        <taxon>Clytia</taxon>
    </lineage>
</organism>
<evidence type="ECO:0000259" key="6">
    <source>
        <dbReference type="PROSITE" id="PS50003"/>
    </source>
</evidence>
<evidence type="ECO:0000259" key="7">
    <source>
        <dbReference type="PROSITE" id="PS50115"/>
    </source>
</evidence>
<dbReference type="InterPro" id="IPR045258">
    <property type="entry name" value="ACAP1/2/3-like"/>
</dbReference>
<sequence length="737" mass="84007">MVPLLDFHECLKDSPKFRADLEDRENTLHNLEHHLEKLVKISNHVVESGKVFGQNIGSLVASFDSMSAQFPSDPFVSKSLIKINTVLGDLQSFLMVFLEQTQKSITNSMHHFVKDDIKKVKESKKYFDKISDDLDSALVKNSQLLKNCKRSDAEEAENVLIATKSGFHHTALDYCFLLNSLESKKRFHILSQIVMFINGFYMYHKQGHEVLLNFEDYRTDISRQLELLHSDFLVDQKEMEERHSLVIQKNNEFENILNQSLPRSRNLVIMEGYLFKRASNTFKSWNKRWFVIQNNKLYYTHRSAKKEGITEMVDLRLSTVKNAVDVDRRFTFSVVCPTKCWYLQADNEKTKDHWMNVMQMAIARALNDPETNDDLPDDSFEKLHPQYLLTQIRELPGNNECADCGESNPKWASINLGIAFCIVCSGIHRSLGVHISKVRSITLDDWDTESINLMLELGNEVINGVYEASIPNGWQKPTPQSPRKDREDWIKAKYVDKKFVYRMPNTSSSTASKSSKLARRDVLKRGTDGVLRKYSSDRVDVIDMETISGRAEKHGSVSSVDSIDSDDENDNCLGPDASLFESAKSKNLSMMVMAFSNGADVNWVNEKADNKTALHQSVITGSVSASEYLLQNGAQVNAQDNFGRSALHYAAMHGSTGHTCLFLKRDADQKLKDKENQDALTIALQNTHADIVTLIRLARLHEEIKETDITMGGDETVTEVFKDFSNRAVKHERQTYI</sequence>
<feature type="domain" description="PH" evidence="6">
    <location>
        <begin position="267"/>
        <end position="363"/>
    </location>
</feature>
<dbReference type="InterPro" id="IPR038508">
    <property type="entry name" value="ArfGAP_dom_sf"/>
</dbReference>
<dbReference type="PROSITE" id="PS50088">
    <property type="entry name" value="ANK_REPEAT"/>
    <property type="match status" value="2"/>
</dbReference>